<dbReference type="RefSeq" id="WP_100899494.1">
    <property type="nucleotide sequence ID" value="NZ_CAWNNC010000001.1"/>
</dbReference>
<keyword evidence="4" id="KW-1185">Reference proteome</keyword>
<evidence type="ECO:0000259" key="2">
    <source>
        <dbReference type="Pfam" id="PF00652"/>
    </source>
</evidence>
<protein>
    <submittedName>
        <fullName evidence="3">Ricin B, lectin domain</fullName>
    </submittedName>
</protein>
<keyword evidence="3" id="KW-0430">Lectin</keyword>
<gene>
    <name evidence="3" type="ORF">COO91_03998</name>
</gene>
<dbReference type="PROSITE" id="PS50231">
    <property type="entry name" value="RICIN_B_LECTIN"/>
    <property type="match status" value="1"/>
</dbReference>
<dbReference type="InterPro" id="IPR035992">
    <property type="entry name" value="Ricin_B-like_lectins"/>
</dbReference>
<name>A0A2K8SRJ5_9NOSO</name>
<dbReference type="GO" id="GO:0030246">
    <property type="term" value="F:carbohydrate binding"/>
    <property type="evidence" value="ECO:0007669"/>
    <property type="project" value="UniProtKB-KW"/>
</dbReference>
<organism evidence="3 4">
    <name type="scientific">Nostoc flagelliforme CCNUN1</name>
    <dbReference type="NCBI Taxonomy" id="2038116"/>
    <lineage>
        <taxon>Bacteria</taxon>
        <taxon>Bacillati</taxon>
        <taxon>Cyanobacteriota</taxon>
        <taxon>Cyanophyceae</taxon>
        <taxon>Nostocales</taxon>
        <taxon>Nostocaceae</taxon>
        <taxon>Nostoc</taxon>
    </lineage>
</organism>
<sequence length="126" mass="13729">MPNNLSTILKKIVLLAMIVSASVTLPLVKEATAQSTDYRLRTQFTGSNKCLDIINDGINNKPVMAECGNFSGQLWSIETAGSPGYYRLRTQFTGADKCLDIINDGINNKPVIAKCGNFSGQLWNLS</sequence>
<feature type="domain" description="Ricin B lectin" evidence="2">
    <location>
        <begin position="43"/>
        <end position="125"/>
    </location>
</feature>
<dbReference type="EMBL" id="CP024785">
    <property type="protein sequence ID" value="AUB38041.1"/>
    <property type="molecule type" value="Genomic_DNA"/>
</dbReference>
<proteinExistence type="predicted"/>
<dbReference type="Proteomes" id="UP000232003">
    <property type="component" value="Chromosome"/>
</dbReference>
<accession>A0A2K8SRJ5</accession>
<evidence type="ECO:0000256" key="1">
    <source>
        <dbReference type="SAM" id="SignalP"/>
    </source>
</evidence>
<dbReference type="Gene3D" id="2.80.10.50">
    <property type="match status" value="1"/>
</dbReference>
<dbReference type="Pfam" id="PF00652">
    <property type="entry name" value="Ricin_B_lectin"/>
    <property type="match status" value="1"/>
</dbReference>
<dbReference type="InterPro" id="IPR000772">
    <property type="entry name" value="Ricin_B_lectin"/>
</dbReference>
<reference evidence="3 4" key="1">
    <citation type="submission" date="2017-11" db="EMBL/GenBank/DDBJ databases">
        <title>Complete genome of a free-living desiccation-tolerant cyanobacterium and its photosynthetic adaptation to extreme terrestrial habitat.</title>
        <authorList>
            <person name="Shang J."/>
        </authorList>
    </citation>
    <scope>NUCLEOTIDE SEQUENCE [LARGE SCALE GENOMIC DNA]</scope>
    <source>
        <strain evidence="3 4">CCNUN1</strain>
    </source>
</reference>
<dbReference type="OrthoDB" id="231191at2"/>
<evidence type="ECO:0000313" key="4">
    <source>
        <dbReference type="Proteomes" id="UP000232003"/>
    </source>
</evidence>
<keyword evidence="1" id="KW-0732">Signal</keyword>
<evidence type="ECO:0000313" key="3">
    <source>
        <dbReference type="EMBL" id="AUB38041.1"/>
    </source>
</evidence>
<feature type="chain" id="PRO_5014668739" evidence="1">
    <location>
        <begin position="22"/>
        <end position="126"/>
    </location>
</feature>
<dbReference type="AlphaFoldDB" id="A0A2K8SRJ5"/>
<feature type="signal peptide" evidence="1">
    <location>
        <begin position="1"/>
        <end position="21"/>
    </location>
</feature>
<dbReference type="KEGG" id="nfl:COO91_03998"/>
<dbReference type="CDD" id="cd00161">
    <property type="entry name" value="beta-trefoil_Ricin-like"/>
    <property type="match status" value="1"/>
</dbReference>
<dbReference type="SUPFAM" id="SSF50370">
    <property type="entry name" value="Ricin B-like lectins"/>
    <property type="match status" value="1"/>
</dbReference>